<accession>A0ABW1AW42</accession>
<feature type="transmembrane region" description="Helical" evidence="1">
    <location>
        <begin position="14"/>
        <end position="32"/>
    </location>
</feature>
<dbReference type="EMBL" id="JBHSOG010000093">
    <property type="protein sequence ID" value="MFC5771254.1"/>
    <property type="molecule type" value="Genomic_DNA"/>
</dbReference>
<keyword evidence="1" id="KW-1133">Transmembrane helix</keyword>
<keyword evidence="1" id="KW-0472">Membrane</keyword>
<protein>
    <submittedName>
        <fullName evidence="2">Uncharacterized protein</fullName>
    </submittedName>
</protein>
<gene>
    <name evidence="2" type="ORF">ACFPTN_17880</name>
</gene>
<name>A0ABW1AW42_9RHOO</name>
<proteinExistence type="predicted"/>
<dbReference type="RefSeq" id="WP_232516360.1">
    <property type="nucleotide sequence ID" value="NZ_JBHSOG010000093.1"/>
</dbReference>
<reference evidence="3" key="1">
    <citation type="journal article" date="2019" name="Int. J. Syst. Evol. Microbiol.">
        <title>The Global Catalogue of Microorganisms (GCM) 10K type strain sequencing project: providing services to taxonomists for standard genome sequencing and annotation.</title>
        <authorList>
            <consortium name="The Broad Institute Genomics Platform"/>
            <consortium name="The Broad Institute Genome Sequencing Center for Infectious Disease"/>
            <person name="Wu L."/>
            <person name="Ma J."/>
        </authorList>
    </citation>
    <scope>NUCLEOTIDE SEQUENCE [LARGE SCALE GENOMIC DNA]</scope>
    <source>
        <strain evidence="3">SHR3</strain>
    </source>
</reference>
<evidence type="ECO:0000256" key="1">
    <source>
        <dbReference type="SAM" id="Phobius"/>
    </source>
</evidence>
<sequence>MEGNDLQRDGVARVLLWGAVLLAVAAGMRYGLLENGLLPRDCLAPGSPVAPCAFKTALVQSFLHQRLGWVSLVLGGLAFATAGRRLAWAGWLSGLSGLILYSYEPAAVGAMLALLVLARPRGEQRH</sequence>
<feature type="transmembrane region" description="Helical" evidence="1">
    <location>
        <begin position="98"/>
        <end position="118"/>
    </location>
</feature>
<keyword evidence="1" id="KW-0812">Transmembrane</keyword>
<evidence type="ECO:0000313" key="3">
    <source>
        <dbReference type="Proteomes" id="UP001595974"/>
    </source>
</evidence>
<feature type="transmembrane region" description="Helical" evidence="1">
    <location>
        <begin position="67"/>
        <end position="86"/>
    </location>
</feature>
<organism evidence="2 3">
    <name type="scientific">Thauera sinica</name>
    <dbReference type="NCBI Taxonomy" id="2665146"/>
    <lineage>
        <taxon>Bacteria</taxon>
        <taxon>Pseudomonadati</taxon>
        <taxon>Pseudomonadota</taxon>
        <taxon>Betaproteobacteria</taxon>
        <taxon>Rhodocyclales</taxon>
        <taxon>Zoogloeaceae</taxon>
        <taxon>Thauera</taxon>
    </lineage>
</organism>
<keyword evidence="3" id="KW-1185">Reference proteome</keyword>
<dbReference type="Proteomes" id="UP001595974">
    <property type="component" value="Unassembled WGS sequence"/>
</dbReference>
<comment type="caution">
    <text evidence="2">The sequence shown here is derived from an EMBL/GenBank/DDBJ whole genome shotgun (WGS) entry which is preliminary data.</text>
</comment>
<evidence type="ECO:0000313" key="2">
    <source>
        <dbReference type="EMBL" id="MFC5771254.1"/>
    </source>
</evidence>